<keyword evidence="4 6" id="KW-1133">Transmembrane helix</keyword>
<gene>
    <name evidence="7" type="primary">Dgri\GH11039</name>
    <name evidence="7" type="ORF">Dgri_GH11039</name>
</gene>
<dbReference type="KEGG" id="dgr:6561540"/>
<dbReference type="EMBL" id="CH916368">
    <property type="protein sequence ID" value="EDW03069.1"/>
    <property type="molecule type" value="Genomic_DNA"/>
</dbReference>
<dbReference type="PANTHER" id="PTHR21346:SF0">
    <property type="entry name" value="RE45833P"/>
    <property type="match status" value="1"/>
</dbReference>
<dbReference type="HOGENOM" id="CLU_2099347_0_0_1"/>
<evidence type="ECO:0000256" key="4">
    <source>
        <dbReference type="ARBA" id="ARBA00022989"/>
    </source>
</evidence>
<comment type="similarity">
    <text evidence="2">Belongs to the FUN14 family.</text>
</comment>
<dbReference type="GO" id="GO:0005741">
    <property type="term" value="C:mitochondrial outer membrane"/>
    <property type="evidence" value="ECO:0007669"/>
    <property type="project" value="UniProtKB-SubCell"/>
</dbReference>
<keyword evidence="5 6" id="KW-0472">Membrane</keyword>
<keyword evidence="8" id="KW-1185">Reference proteome</keyword>
<evidence type="ECO:0000256" key="3">
    <source>
        <dbReference type="ARBA" id="ARBA00022692"/>
    </source>
</evidence>
<protein>
    <submittedName>
        <fullName evidence="7">GH11039</fullName>
    </submittedName>
</protein>
<dbReference type="OrthoDB" id="163794at2759"/>
<dbReference type="PANTHER" id="PTHR21346">
    <property type="entry name" value="FUN14 DOMAIN CONTAINING"/>
    <property type="match status" value="1"/>
</dbReference>
<dbReference type="InterPro" id="IPR007014">
    <property type="entry name" value="FUN14"/>
</dbReference>
<dbReference type="GO" id="GO:0000422">
    <property type="term" value="P:autophagy of mitochondrion"/>
    <property type="evidence" value="ECO:0007669"/>
    <property type="project" value="TreeGrafter"/>
</dbReference>
<evidence type="ECO:0000256" key="6">
    <source>
        <dbReference type="SAM" id="Phobius"/>
    </source>
</evidence>
<dbReference type="eggNOG" id="KOG4099">
    <property type="taxonomic scope" value="Eukaryota"/>
</dbReference>
<dbReference type="PhylomeDB" id="B4JC56"/>
<comment type="subcellular location">
    <subcellularLocation>
        <location evidence="1">Mitochondrion outer membrane</location>
        <topology evidence="1">Multi-pass membrane protein</topology>
    </subcellularLocation>
</comment>
<dbReference type="Proteomes" id="UP000001070">
    <property type="component" value="Unassembled WGS sequence"/>
</dbReference>
<accession>B4JC56</accession>
<keyword evidence="3 6" id="KW-0812">Transmembrane</keyword>
<reference evidence="7 8" key="1">
    <citation type="journal article" date="2007" name="Nature">
        <title>Evolution of genes and genomes on the Drosophila phylogeny.</title>
        <authorList>
            <consortium name="Drosophila 12 Genomes Consortium"/>
            <person name="Clark A.G."/>
            <person name="Eisen M.B."/>
            <person name="Smith D.R."/>
            <person name="Bergman C.M."/>
            <person name="Oliver B."/>
            <person name="Markow T.A."/>
            <person name="Kaufman T.C."/>
            <person name="Kellis M."/>
            <person name="Gelbart W."/>
            <person name="Iyer V.N."/>
            <person name="Pollard D.A."/>
            <person name="Sackton T.B."/>
            <person name="Larracuente A.M."/>
            <person name="Singh N.D."/>
            <person name="Abad J.P."/>
            <person name="Abt D.N."/>
            <person name="Adryan B."/>
            <person name="Aguade M."/>
            <person name="Akashi H."/>
            <person name="Anderson W.W."/>
            <person name="Aquadro C.F."/>
            <person name="Ardell D.H."/>
            <person name="Arguello R."/>
            <person name="Artieri C.G."/>
            <person name="Barbash D.A."/>
            <person name="Barker D."/>
            <person name="Barsanti P."/>
            <person name="Batterham P."/>
            <person name="Batzoglou S."/>
            <person name="Begun D."/>
            <person name="Bhutkar A."/>
            <person name="Blanco E."/>
            <person name="Bosak S.A."/>
            <person name="Bradley R.K."/>
            <person name="Brand A.D."/>
            <person name="Brent M.R."/>
            <person name="Brooks A.N."/>
            <person name="Brown R.H."/>
            <person name="Butlin R.K."/>
            <person name="Caggese C."/>
            <person name="Calvi B.R."/>
            <person name="Bernardo de Carvalho A."/>
            <person name="Caspi A."/>
            <person name="Castrezana S."/>
            <person name="Celniker S.E."/>
            <person name="Chang J.L."/>
            <person name="Chapple C."/>
            <person name="Chatterji S."/>
            <person name="Chinwalla A."/>
            <person name="Civetta A."/>
            <person name="Clifton S.W."/>
            <person name="Comeron J.M."/>
            <person name="Costello J.C."/>
            <person name="Coyne J.A."/>
            <person name="Daub J."/>
            <person name="David R.G."/>
            <person name="Delcher A.L."/>
            <person name="Delehaunty K."/>
            <person name="Do C.B."/>
            <person name="Ebling H."/>
            <person name="Edwards K."/>
            <person name="Eickbush T."/>
            <person name="Evans J.D."/>
            <person name="Filipski A."/>
            <person name="Findeiss S."/>
            <person name="Freyhult E."/>
            <person name="Fulton L."/>
            <person name="Fulton R."/>
            <person name="Garcia A.C."/>
            <person name="Gardiner A."/>
            <person name="Garfield D.A."/>
            <person name="Garvin B.E."/>
            <person name="Gibson G."/>
            <person name="Gilbert D."/>
            <person name="Gnerre S."/>
            <person name="Godfrey J."/>
            <person name="Good R."/>
            <person name="Gotea V."/>
            <person name="Gravely B."/>
            <person name="Greenberg A.J."/>
            <person name="Griffiths-Jones S."/>
            <person name="Gross S."/>
            <person name="Guigo R."/>
            <person name="Gustafson E.A."/>
            <person name="Haerty W."/>
            <person name="Hahn M.W."/>
            <person name="Halligan D.L."/>
            <person name="Halpern A.L."/>
            <person name="Halter G.M."/>
            <person name="Han M.V."/>
            <person name="Heger A."/>
            <person name="Hillier L."/>
            <person name="Hinrichs A.S."/>
            <person name="Holmes I."/>
            <person name="Hoskins R.A."/>
            <person name="Hubisz M.J."/>
            <person name="Hultmark D."/>
            <person name="Huntley M.A."/>
            <person name="Jaffe D.B."/>
            <person name="Jagadeeshan S."/>
            <person name="Jeck W.R."/>
            <person name="Johnson J."/>
            <person name="Jones C.D."/>
            <person name="Jordan W.C."/>
            <person name="Karpen G.H."/>
            <person name="Kataoka E."/>
            <person name="Keightley P.D."/>
            <person name="Kheradpour P."/>
            <person name="Kirkness E.F."/>
            <person name="Koerich L.B."/>
            <person name="Kristiansen K."/>
            <person name="Kudrna D."/>
            <person name="Kulathinal R.J."/>
            <person name="Kumar S."/>
            <person name="Kwok R."/>
            <person name="Lander E."/>
            <person name="Langley C.H."/>
            <person name="Lapoint R."/>
            <person name="Lazzaro B.P."/>
            <person name="Lee S.J."/>
            <person name="Levesque L."/>
            <person name="Li R."/>
            <person name="Lin C.F."/>
            <person name="Lin M.F."/>
            <person name="Lindblad-Toh K."/>
            <person name="Llopart A."/>
            <person name="Long M."/>
            <person name="Low L."/>
            <person name="Lozovsky E."/>
            <person name="Lu J."/>
            <person name="Luo M."/>
            <person name="Machado C.A."/>
            <person name="Makalowski W."/>
            <person name="Marzo M."/>
            <person name="Matsuda M."/>
            <person name="Matzkin L."/>
            <person name="McAllister B."/>
            <person name="McBride C.S."/>
            <person name="McKernan B."/>
            <person name="McKernan K."/>
            <person name="Mendez-Lago M."/>
            <person name="Minx P."/>
            <person name="Mollenhauer M.U."/>
            <person name="Montooth K."/>
            <person name="Mount S.M."/>
            <person name="Mu X."/>
            <person name="Myers E."/>
            <person name="Negre B."/>
            <person name="Newfeld S."/>
            <person name="Nielsen R."/>
            <person name="Noor M.A."/>
            <person name="O'Grady P."/>
            <person name="Pachter L."/>
            <person name="Papaceit M."/>
            <person name="Parisi M.J."/>
            <person name="Parisi M."/>
            <person name="Parts L."/>
            <person name="Pedersen J.S."/>
            <person name="Pesole G."/>
            <person name="Phillippy A.M."/>
            <person name="Ponting C.P."/>
            <person name="Pop M."/>
            <person name="Porcelli D."/>
            <person name="Powell J.R."/>
            <person name="Prohaska S."/>
            <person name="Pruitt K."/>
            <person name="Puig M."/>
            <person name="Quesneville H."/>
            <person name="Ram K.R."/>
            <person name="Rand D."/>
            <person name="Rasmussen M.D."/>
            <person name="Reed L.K."/>
            <person name="Reenan R."/>
            <person name="Reily A."/>
            <person name="Remington K.A."/>
            <person name="Rieger T.T."/>
            <person name="Ritchie M.G."/>
            <person name="Robin C."/>
            <person name="Rogers Y.H."/>
            <person name="Rohde C."/>
            <person name="Rozas J."/>
            <person name="Rubenfield M.J."/>
            <person name="Ruiz A."/>
            <person name="Russo S."/>
            <person name="Salzberg S.L."/>
            <person name="Sanchez-Gracia A."/>
            <person name="Saranga D.J."/>
            <person name="Sato H."/>
            <person name="Schaeffer S.W."/>
            <person name="Schatz M.C."/>
            <person name="Schlenke T."/>
            <person name="Schwartz R."/>
            <person name="Segarra C."/>
            <person name="Singh R.S."/>
            <person name="Sirot L."/>
            <person name="Sirota M."/>
            <person name="Sisneros N.B."/>
            <person name="Smith C.D."/>
            <person name="Smith T.F."/>
            <person name="Spieth J."/>
            <person name="Stage D.E."/>
            <person name="Stark A."/>
            <person name="Stephan W."/>
            <person name="Strausberg R.L."/>
            <person name="Strempel S."/>
            <person name="Sturgill D."/>
            <person name="Sutton G."/>
            <person name="Sutton G.G."/>
            <person name="Tao W."/>
            <person name="Teichmann S."/>
            <person name="Tobari Y.N."/>
            <person name="Tomimura Y."/>
            <person name="Tsolas J.M."/>
            <person name="Valente V.L."/>
            <person name="Venter E."/>
            <person name="Venter J.C."/>
            <person name="Vicario S."/>
            <person name="Vieira F.G."/>
            <person name="Vilella A.J."/>
            <person name="Villasante A."/>
            <person name="Walenz B."/>
            <person name="Wang J."/>
            <person name="Wasserman M."/>
            <person name="Watts T."/>
            <person name="Wilson D."/>
            <person name="Wilson R.K."/>
            <person name="Wing R.A."/>
            <person name="Wolfner M.F."/>
            <person name="Wong A."/>
            <person name="Wong G.K."/>
            <person name="Wu C.I."/>
            <person name="Wu G."/>
            <person name="Yamamoto D."/>
            <person name="Yang H.P."/>
            <person name="Yang S.P."/>
            <person name="Yorke J.A."/>
            <person name="Yoshida K."/>
            <person name="Zdobnov E."/>
            <person name="Zhang P."/>
            <person name="Zhang Y."/>
            <person name="Zimin A.V."/>
            <person name="Baldwin J."/>
            <person name="Abdouelleil A."/>
            <person name="Abdulkadir J."/>
            <person name="Abebe A."/>
            <person name="Abera B."/>
            <person name="Abreu J."/>
            <person name="Acer S.C."/>
            <person name="Aftuck L."/>
            <person name="Alexander A."/>
            <person name="An P."/>
            <person name="Anderson E."/>
            <person name="Anderson S."/>
            <person name="Arachi H."/>
            <person name="Azer M."/>
            <person name="Bachantsang P."/>
            <person name="Barry A."/>
            <person name="Bayul T."/>
            <person name="Berlin A."/>
            <person name="Bessette D."/>
            <person name="Bloom T."/>
            <person name="Blye J."/>
            <person name="Boguslavskiy L."/>
            <person name="Bonnet C."/>
            <person name="Boukhgalter B."/>
            <person name="Bourzgui I."/>
            <person name="Brown A."/>
            <person name="Cahill P."/>
            <person name="Channer S."/>
            <person name="Cheshatsang Y."/>
            <person name="Chuda L."/>
            <person name="Citroen M."/>
            <person name="Collymore A."/>
            <person name="Cooke P."/>
            <person name="Costello M."/>
            <person name="D'Aco K."/>
            <person name="Daza R."/>
            <person name="De Haan G."/>
            <person name="DeGray S."/>
            <person name="DeMaso C."/>
            <person name="Dhargay N."/>
            <person name="Dooley K."/>
            <person name="Dooley E."/>
            <person name="Doricent M."/>
            <person name="Dorje P."/>
            <person name="Dorjee K."/>
            <person name="Dupes A."/>
            <person name="Elong R."/>
            <person name="Falk J."/>
            <person name="Farina A."/>
            <person name="Faro S."/>
            <person name="Ferguson D."/>
            <person name="Fisher S."/>
            <person name="Foley C.D."/>
            <person name="Franke A."/>
            <person name="Friedrich D."/>
            <person name="Gadbois L."/>
            <person name="Gearin G."/>
            <person name="Gearin C.R."/>
            <person name="Giannoukos G."/>
            <person name="Goode T."/>
            <person name="Graham J."/>
            <person name="Grandbois E."/>
            <person name="Grewal S."/>
            <person name="Gyaltsen K."/>
            <person name="Hafez N."/>
            <person name="Hagos B."/>
            <person name="Hall J."/>
            <person name="Henson C."/>
            <person name="Hollinger A."/>
            <person name="Honan T."/>
            <person name="Huard M.D."/>
            <person name="Hughes L."/>
            <person name="Hurhula B."/>
            <person name="Husby M.E."/>
            <person name="Kamat A."/>
            <person name="Kanga B."/>
            <person name="Kashin S."/>
            <person name="Khazanovich D."/>
            <person name="Kisner P."/>
            <person name="Lance K."/>
            <person name="Lara M."/>
            <person name="Lee W."/>
            <person name="Lennon N."/>
            <person name="Letendre F."/>
            <person name="LeVine R."/>
            <person name="Lipovsky A."/>
            <person name="Liu X."/>
            <person name="Liu J."/>
            <person name="Liu S."/>
            <person name="Lokyitsang T."/>
            <person name="Lokyitsang Y."/>
            <person name="Lubonja R."/>
            <person name="Lui A."/>
            <person name="MacDonald P."/>
            <person name="Magnisalis V."/>
            <person name="Maru K."/>
            <person name="Matthews C."/>
            <person name="McCusker W."/>
            <person name="McDonough S."/>
            <person name="Mehta T."/>
            <person name="Meldrim J."/>
            <person name="Meneus L."/>
            <person name="Mihai O."/>
            <person name="Mihalev A."/>
            <person name="Mihova T."/>
            <person name="Mittelman R."/>
            <person name="Mlenga V."/>
            <person name="Montmayeur A."/>
            <person name="Mulrain L."/>
            <person name="Navidi A."/>
            <person name="Naylor J."/>
            <person name="Negash T."/>
            <person name="Nguyen T."/>
            <person name="Nguyen N."/>
            <person name="Nicol R."/>
            <person name="Norbu C."/>
            <person name="Norbu N."/>
            <person name="Novod N."/>
            <person name="O'Neill B."/>
            <person name="Osman S."/>
            <person name="Markiewicz E."/>
            <person name="Oyono O.L."/>
            <person name="Patti C."/>
            <person name="Phunkhang P."/>
            <person name="Pierre F."/>
            <person name="Priest M."/>
            <person name="Raghuraman S."/>
            <person name="Rege F."/>
            <person name="Reyes R."/>
            <person name="Rise C."/>
            <person name="Rogov P."/>
            <person name="Ross K."/>
            <person name="Ryan E."/>
            <person name="Settipalli S."/>
            <person name="Shea T."/>
            <person name="Sherpa N."/>
            <person name="Shi L."/>
            <person name="Shih D."/>
            <person name="Sparrow T."/>
            <person name="Spaulding J."/>
            <person name="Stalker J."/>
            <person name="Stange-Thomann N."/>
            <person name="Stavropoulos S."/>
            <person name="Stone C."/>
            <person name="Strader C."/>
            <person name="Tesfaye S."/>
            <person name="Thomson T."/>
            <person name="Thoulutsang Y."/>
            <person name="Thoulutsang D."/>
            <person name="Topham K."/>
            <person name="Topping I."/>
            <person name="Tsamla T."/>
            <person name="Vassiliev H."/>
            <person name="Vo A."/>
            <person name="Wangchuk T."/>
            <person name="Wangdi T."/>
            <person name="Weiand M."/>
            <person name="Wilkinson J."/>
            <person name="Wilson A."/>
            <person name="Yadav S."/>
            <person name="Young G."/>
            <person name="Yu Q."/>
            <person name="Zembek L."/>
            <person name="Zhong D."/>
            <person name="Zimmer A."/>
            <person name="Zwirko Z."/>
            <person name="Jaffe D.B."/>
            <person name="Alvarez P."/>
            <person name="Brockman W."/>
            <person name="Butler J."/>
            <person name="Chin C."/>
            <person name="Gnerre S."/>
            <person name="Grabherr M."/>
            <person name="Kleber M."/>
            <person name="Mauceli E."/>
            <person name="MacCallum I."/>
        </authorList>
    </citation>
    <scope>NUCLEOTIDE SEQUENCE [LARGE SCALE GENOMIC DNA]</scope>
    <source>
        <strain evidence="8">Tucson 15287-2541.00</strain>
    </source>
</reference>
<sequence>MSVLGTAVIKLSDHSPYVQIGVGAGGGLVTGLVLFRVSKLLAICVGGSILCVQLAMEVGVVSIKWDRVDTRQVVDATTRAIQRDPFRTPHINGTEIVESVKNLTTRLSVAFLAGFLLGFGCA</sequence>
<feature type="transmembrane region" description="Helical" evidence="6">
    <location>
        <begin position="17"/>
        <end position="35"/>
    </location>
</feature>
<dbReference type="STRING" id="7222.B4JC56"/>
<proteinExistence type="inferred from homology"/>
<organism evidence="8">
    <name type="scientific">Drosophila grimshawi</name>
    <name type="common">Hawaiian fruit fly</name>
    <name type="synonym">Idiomyia grimshawi</name>
    <dbReference type="NCBI Taxonomy" id="7222"/>
    <lineage>
        <taxon>Eukaryota</taxon>
        <taxon>Metazoa</taxon>
        <taxon>Ecdysozoa</taxon>
        <taxon>Arthropoda</taxon>
        <taxon>Hexapoda</taxon>
        <taxon>Insecta</taxon>
        <taxon>Pterygota</taxon>
        <taxon>Neoptera</taxon>
        <taxon>Endopterygota</taxon>
        <taxon>Diptera</taxon>
        <taxon>Brachycera</taxon>
        <taxon>Muscomorpha</taxon>
        <taxon>Ephydroidea</taxon>
        <taxon>Drosophilidae</taxon>
        <taxon>Drosophila</taxon>
        <taxon>Hawaiian Drosophila</taxon>
    </lineage>
</organism>
<name>B4JC56_DROGR</name>
<evidence type="ECO:0000256" key="5">
    <source>
        <dbReference type="ARBA" id="ARBA00023136"/>
    </source>
</evidence>
<dbReference type="Pfam" id="PF04930">
    <property type="entry name" value="FUN14"/>
    <property type="match status" value="1"/>
</dbReference>
<evidence type="ECO:0000256" key="2">
    <source>
        <dbReference type="ARBA" id="ARBA00009160"/>
    </source>
</evidence>
<evidence type="ECO:0000313" key="8">
    <source>
        <dbReference type="Proteomes" id="UP000001070"/>
    </source>
</evidence>
<evidence type="ECO:0000256" key="1">
    <source>
        <dbReference type="ARBA" id="ARBA00004374"/>
    </source>
</evidence>
<dbReference type="AlphaFoldDB" id="B4JC56"/>
<dbReference type="InParanoid" id="B4JC56"/>
<evidence type="ECO:0000313" key="7">
    <source>
        <dbReference type="EMBL" id="EDW03069.1"/>
    </source>
</evidence>